<reference evidence="3 4" key="1">
    <citation type="submission" date="2019-03" db="EMBL/GenBank/DDBJ databases">
        <title>Genomic analyses of the natural microbiome of Caenorhabditis elegans.</title>
        <authorList>
            <person name="Samuel B."/>
        </authorList>
    </citation>
    <scope>NUCLEOTIDE SEQUENCE [LARGE SCALE GENOMIC DNA]</scope>
    <source>
        <strain evidence="3 4">JUb65</strain>
    </source>
</reference>
<dbReference type="Proteomes" id="UP000295764">
    <property type="component" value="Unassembled WGS sequence"/>
</dbReference>
<sequence length="263" mass="27858">MTALWFGRPGGRIVVDMDITNATVFIPGATSGIGLGLAQRLQAAGSTVVIGGRRRALLDSLHDEYGFDTVELDVTDPASITAAAASVIETHPALDTVITMSGIMRAEDLRSSEHLTDAVATVETNLLGTIRLIDAFLPHLLSRPASTIITVSSGLAYTPLAATPTYSATKAAVHSYTQSLRQQLTDSSVAVLELVPPAVATDLMGEGVDFGGMPLDDFLTEVVSLLQSGAAPEILVQNVLPLRWSERDGTQQQLIEMLAARRH</sequence>
<keyword evidence="2" id="KW-0560">Oxidoreductase</keyword>
<comment type="similarity">
    <text evidence="1">Belongs to the short-chain dehydrogenases/reductases (SDR) family.</text>
</comment>
<evidence type="ECO:0000313" key="4">
    <source>
        <dbReference type="Proteomes" id="UP000295764"/>
    </source>
</evidence>
<evidence type="ECO:0000313" key="3">
    <source>
        <dbReference type="EMBL" id="TDN43663.1"/>
    </source>
</evidence>
<dbReference type="PROSITE" id="PS00061">
    <property type="entry name" value="ADH_SHORT"/>
    <property type="match status" value="1"/>
</dbReference>
<name>A0A4R6DGI9_9MICO</name>
<dbReference type="AlphaFoldDB" id="A0A4R6DGI9"/>
<dbReference type="Pfam" id="PF00106">
    <property type="entry name" value="adh_short"/>
    <property type="match status" value="1"/>
</dbReference>
<dbReference type="PANTHER" id="PTHR44169:SF6">
    <property type="entry name" value="NADPH-DEPENDENT 1-ACYLDIHYDROXYACETONE PHOSPHATE REDUCTASE"/>
    <property type="match status" value="1"/>
</dbReference>
<dbReference type="Gene3D" id="3.40.50.720">
    <property type="entry name" value="NAD(P)-binding Rossmann-like Domain"/>
    <property type="match status" value="1"/>
</dbReference>
<dbReference type="PANTHER" id="PTHR44169">
    <property type="entry name" value="NADPH-DEPENDENT 1-ACYLDIHYDROXYACETONE PHOSPHATE REDUCTASE"/>
    <property type="match status" value="1"/>
</dbReference>
<dbReference type="InterPro" id="IPR020904">
    <property type="entry name" value="Sc_DH/Rdtase_CS"/>
</dbReference>
<dbReference type="InterPro" id="IPR036291">
    <property type="entry name" value="NAD(P)-bd_dom_sf"/>
</dbReference>
<dbReference type="GO" id="GO:0016491">
    <property type="term" value="F:oxidoreductase activity"/>
    <property type="evidence" value="ECO:0007669"/>
    <property type="project" value="UniProtKB-KW"/>
</dbReference>
<comment type="caution">
    <text evidence="3">The sequence shown here is derived from an EMBL/GenBank/DDBJ whole genome shotgun (WGS) entry which is preliminary data.</text>
</comment>
<gene>
    <name evidence="3" type="ORF">EDF64_10791</name>
</gene>
<organism evidence="3 4">
    <name type="scientific">Curtobacterium flaccumfaciens</name>
    <dbReference type="NCBI Taxonomy" id="2035"/>
    <lineage>
        <taxon>Bacteria</taxon>
        <taxon>Bacillati</taxon>
        <taxon>Actinomycetota</taxon>
        <taxon>Actinomycetes</taxon>
        <taxon>Micrococcales</taxon>
        <taxon>Microbacteriaceae</taxon>
        <taxon>Curtobacterium</taxon>
    </lineage>
</organism>
<evidence type="ECO:0000256" key="2">
    <source>
        <dbReference type="ARBA" id="ARBA00023002"/>
    </source>
</evidence>
<protein>
    <submittedName>
        <fullName evidence="3">Putative oxidoreductase</fullName>
    </submittedName>
</protein>
<dbReference type="RefSeq" id="WP_243736359.1">
    <property type="nucleotide sequence ID" value="NZ_SNVW01000007.1"/>
</dbReference>
<proteinExistence type="inferred from homology"/>
<dbReference type="InterPro" id="IPR002347">
    <property type="entry name" value="SDR_fam"/>
</dbReference>
<evidence type="ECO:0000256" key="1">
    <source>
        <dbReference type="ARBA" id="ARBA00006484"/>
    </source>
</evidence>
<dbReference type="SUPFAM" id="SSF51735">
    <property type="entry name" value="NAD(P)-binding Rossmann-fold domains"/>
    <property type="match status" value="1"/>
</dbReference>
<dbReference type="PRINTS" id="PR00081">
    <property type="entry name" value="GDHRDH"/>
</dbReference>
<dbReference type="EMBL" id="SNVW01000007">
    <property type="protein sequence ID" value="TDN43663.1"/>
    <property type="molecule type" value="Genomic_DNA"/>
</dbReference>
<accession>A0A4R6DGI9</accession>